<evidence type="ECO:0000259" key="3">
    <source>
        <dbReference type="Pfam" id="PF13717"/>
    </source>
</evidence>
<feature type="region of interest" description="Disordered" evidence="1">
    <location>
        <begin position="289"/>
        <end position="343"/>
    </location>
</feature>
<feature type="transmembrane region" description="Helical" evidence="2">
    <location>
        <begin position="173"/>
        <end position="195"/>
    </location>
</feature>
<feature type="region of interest" description="Disordered" evidence="1">
    <location>
        <begin position="87"/>
        <end position="115"/>
    </location>
</feature>
<sequence length="343" mass="36198">MSIRKARHWAFWTSGLKSATPVSYVGFVRFAAMILTCPECASRYFVDDSKVGPDGRVVRCASCGNRWTAFKDEAEELLDLFEEPAAASARSQGDRDEAAEEAVAAEAEEPPVSALPGEELPKVFRARADAERRLRAATATGVIWAGMAAAMAVVVVAALIFRIDVVRIMPGSAGAYAAVGLPVNTLGLVIDAGSIKAQPSMQDGRAAVTITGSIRNITEHEVISPPLRVELLSKEEKRVAGQLAAAADAKIPPGEVRHFSITFLDPPRTAKDLQIAFATEPGAAKAVKAALKKPEAHGAEPEVALRGAQDAPAAHEAAGQEPPGHESGDQTPPSDSHEPAHHE</sequence>
<dbReference type="eggNOG" id="ENOG5032ZVA">
    <property type="taxonomic scope" value="Bacteria"/>
</dbReference>
<dbReference type="AlphaFoldDB" id="Q9A679"/>
<dbReference type="NCBIfam" id="NF038353">
    <property type="entry name" value="FxLYD_dom"/>
    <property type="match status" value="1"/>
</dbReference>
<protein>
    <recommendedName>
        <fullName evidence="3">Zinc finger/thioredoxin putative domain-containing protein</fullName>
    </recommendedName>
</protein>
<dbReference type="Pfam" id="PF13717">
    <property type="entry name" value="Zn_ribbon_4"/>
    <property type="match status" value="1"/>
</dbReference>
<name>Q9A679_CAUVC</name>
<accession>Q9A679</accession>
<dbReference type="PDB" id="2NB9">
    <property type="method" value="NMR"/>
    <property type="chains" value="A=33-75"/>
</dbReference>
<dbReference type="PATRIC" id="fig|190650.5.peg.2232"/>
<dbReference type="BioCyc" id="CAULO:CC2215-MONOMER"/>
<feature type="transmembrane region" description="Helical" evidence="2">
    <location>
        <begin position="142"/>
        <end position="161"/>
    </location>
</feature>
<proteinExistence type="evidence at protein level"/>
<keyword evidence="6" id="KW-0002">3D-structure</keyword>
<keyword evidence="2" id="KW-0472">Membrane</keyword>
<reference evidence="4 5" key="1">
    <citation type="journal article" date="2001" name="Proc. Natl. Acad. Sci. U.S.A.">
        <title>Complete genome sequence of Caulobacter crescentus.</title>
        <authorList>
            <person name="Nierman W.C."/>
            <person name="Feldblyum T.V."/>
            <person name="Laub M.T."/>
            <person name="Paulsen I.T."/>
            <person name="Nelson K.E."/>
            <person name="Eisen J.A."/>
            <person name="Heidelberg J.F."/>
            <person name="Alley M.R."/>
            <person name="Ohta N."/>
            <person name="Maddock J.R."/>
            <person name="Potocka I."/>
            <person name="Nelson W.C."/>
            <person name="Newton A."/>
            <person name="Stephens C."/>
            <person name="Phadke N.D."/>
            <person name="Ely B."/>
            <person name="DeBoy R.T."/>
            <person name="Dodson R.J."/>
            <person name="Durkin A.S."/>
            <person name="Gwinn M.L."/>
            <person name="Haft D.H."/>
            <person name="Kolonay J.F."/>
            <person name="Smit J."/>
            <person name="Craven M.B."/>
            <person name="Khouri H."/>
            <person name="Shetty J."/>
            <person name="Berry K."/>
            <person name="Utterback T."/>
            <person name="Tran K."/>
            <person name="Wolf A."/>
            <person name="Vamathevan J."/>
            <person name="Ermolaeva M."/>
            <person name="White O."/>
            <person name="Salzberg S.L."/>
            <person name="Venter J.C."/>
            <person name="Shapiro L."/>
            <person name="Fraser C.M."/>
        </authorList>
    </citation>
    <scope>NUCLEOTIDE SEQUENCE [LARGE SCALE GENOMIC DNA]</scope>
    <source>
        <strain evidence="5">ATCC 19089 / CB15</strain>
    </source>
</reference>
<dbReference type="Proteomes" id="UP000001816">
    <property type="component" value="Chromosome"/>
</dbReference>
<dbReference type="InterPro" id="IPR047676">
    <property type="entry name" value="FxLYD_dom"/>
</dbReference>
<dbReference type="KEGG" id="ccr:CC_2215"/>
<dbReference type="BMRB" id="Q9A679"/>
<evidence type="ECO:0000313" key="5">
    <source>
        <dbReference type="Proteomes" id="UP000001816"/>
    </source>
</evidence>
<dbReference type="SMR" id="Q9A679"/>
<dbReference type="PDBsum" id="2NB9"/>
<keyword evidence="2" id="KW-1133">Transmembrane helix</keyword>
<evidence type="ECO:0000256" key="1">
    <source>
        <dbReference type="SAM" id="MobiDB-lite"/>
    </source>
</evidence>
<dbReference type="STRING" id="190650.CC_2215"/>
<keyword evidence="2" id="KW-0812">Transmembrane</keyword>
<gene>
    <name evidence="4" type="ordered locus">CC_2215</name>
</gene>
<evidence type="ECO:0000256" key="2">
    <source>
        <dbReference type="SAM" id="Phobius"/>
    </source>
</evidence>
<dbReference type="InterPro" id="IPR011723">
    <property type="entry name" value="Znf/thioredoxin_put"/>
</dbReference>
<reference evidence="6" key="2">
    <citation type="journal article" date="2016" name="Elife">
        <title>Modularity and determinants of a (bi-)polarization control system from free-living and obligate intracellular bacteria.</title>
        <authorList>
            <person name="Berge M."/>
            <person name="Campagne S."/>
            <person name="Mignolet J."/>
            <person name="Holden S."/>
            <person name="Theraulaz L."/>
            <person name="Manley S."/>
            <person name="Allain F.H."/>
            <person name="Viollier P.H."/>
        </authorList>
    </citation>
    <scope>STRUCTURE BY NMR OF 33-75</scope>
</reference>
<dbReference type="EMBL" id="AE005673">
    <property type="protein sequence ID" value="AAK24186.1"/>
    <property type="molecule type" value="Genomic_DNA"/>
</dbReference>
<evidence type="ECO:0000313" key="4">
    <source>
        <dbReference type="EMBL" id="AAK24186.1"/>
    </source>
</evidence>
<dbReference type="HOGENOM" id="CLU_079564_1_0_5"/>
<evidence type="ECO:0007829" key="6">
    <source>
        <dbReference type="PDB" id="2NB9"/>
    </source>
</evidence>
<organism evidence="4 5">
    <name type="scientific">Caulobacter vibrioides (strain ATCC 19089 / CIP 103742 / CB 15)</name>
    <name type="common">Caulobacter crescentus</name>
    <dbReference type="NCBI Taxonomy" id="190650"/>
    <lineage>
        <taxon>Bacteria</taxon>
        <taxon>Pseudomonadati</taxon>
        <taxon>Pseudomonadota</taxon>
        <taxon>Alphaproteobacteria</taxon>
        <taxon>Caulobacterales</taxon>
        <taxon>Caulobacteraceae</taxon>
        <taxon>Caulobacter</taxon>
    </lineage>
</organism>
<feature type="domain" description="Zinc finger/thioredoxin putative" evidence="3">
    <location>
        <begin position="33"/>
        <end position="68"/>
    </location>
</feature>
<keyword evidence="5" id="KW-1185">Reference proteome</keyword>
<dbReference type="NCBIfam" id="TIGR02098">
    <property type="entry name" value="MJ0042_CXXC"/>
    <property type="match status" value="1"/>
</dbReference>
<dbReference type="EnsemblBacteria" id="AAK24186">
    <property type="protein sequence ID" value="AAK24186"/>
    <property type="gene ID" value="CC_2215"/>
</dbReference>
<dbReference type="PIR" id="F87523">
    <property type="entry name" value="F87523"/>
</dbReference>